<evidence type="ECO:0000313" key="1">
    <source>
        <dbReference type="EMBL" id="EMO62380.1"/>
    </source>
</evidence>
<gene>
    <name evidence="1" type="ORF">LEP1GSC133_1142</name>
</gene>
<proteinExistence type="predicted"/>
<name>M6VZV9_LEPBO</name>
<protein>
    <submittedName>
        <fullName evidence="1">Uncharacterized protein</fullName>
    </submittedName>
</protein>
<reference evidence="1 2" key="1">
    <citation type="submission" date="2013-01" db="EMBL/GenBank/DDBJ databases">
        <authorList>
            <person name="Harkins D.M."/>
            <person name="Durkin A.S."/>
            <person name="Brinkac L.M."/>
            <person name="Haft D.H."/>
            <person name="Selengut J.D."/>
            <person name="Sanka R."/>
            <person name="DePew J."/>
            <person name="Purushe J."/>
            <person name="Picardeau M."/>
            <person name="Werts C."/>
            <person name="Goarant C."/>
            <person name="Vinetz J.M."/>
            <person name="Sutton G.G."/>
            <person name="Nierman W.C."/>
            <person name="Fouts D.E."/>
        </authorList>
    </citation>
    <scope>NUCLEOTIDE SEQUENCE [LARGE SCALE GENOMIC DNA]</scope>
    <source>
        <strain evidence="1 2">200901868</strain>
    </source>
</reference>
<evidence type="ECO:0000313" key="2">
    <source>
        <dbReference type="Proteomes" id="UP000012159"/>
    </source>
</evidence>
<dbReference type="Proteomes" id="UP000012159">
    <property type="component" value="Unassembled WGS sequence"/>
</dbReference>
<comment type="caution">
    <text evidence="1">The sequence shown here is derived from an EMBL/GenBank/DDBJ whole genome shotgun (WGS) entry which is preliminary data.</text>
</comment>
<sequence length="49" mass="5867">MEVLIGMDEEFLKSLFLKYFVNKKDLKELECFTGRISILEYSIFIVFIL</sequence>
<organism evidence="1 2">
    <name type="scientific">Leptospira borgpetersenii serovar Pomona str. 200901868</name>
    <dbReference type="NCBI Taxonomy" id="1192866"/>
    <lineage>
        <taxon>Bacteria</taxon>
        <taxon>Pseudomonadati</taxon>
        <taxon>Spirochaetota</taxon>
        <taxon>Spirochaetia</taxon>
        <taxon>Leptospirales</taxon>
        <taxon>Leptospiraceae</taxon>
        <taxon>Leptospira</taxon>
    </lineage>
</organism>
<accession>M6VZV9</accession>
<dbReference type="AlphaFoldDB" id="M6VZV9"/>
<dbReference type="EMBL" id="AKWF02000078">
    <property type="protein sequence ID" value="EMO62380.1"/>
    <property type="molecule type" value="Genomic_DNA"/>
</dbReference>